<gene>
    <name evidence="2" type="ORF">AUJ66_04525</name>
</gene>
<reference evidence="2 3" key="1">
    <citation type="journal article" date="2016" name="Environ. Microbiol.">
        <title>Genomic resolution of a cold subsurface aquifer community provides metabolic insights for novel microbes adapted to high CO concentrations.</title>
        <authorList>
            <person name="Probst A.J."/>
            <person name="Castelle C.J."/>
            <person name="Singh A."/>
            <person name="Brown C.T."/>
            <person name="Anantharaman K."/>
            <person name="Sharon I."/>
            <person name="Hug L.A."/>
            <person name="Burstein D."/>
            <person name="Emerson J.B."/>
            <person name="Thomas B.C."/>
            <person name="Banfield J.F."/>
        </authorList>
    </citation>
    <scope>NUCLEOTIDE SEQUENCE [LARGE SCALE GENOMIC DNA]</scope>
    <source>
        <strain evidence="2">CG1_02_38_46</strain>
    </source>
</reference>
<feature type="domain" description="Uroporphyrinogen decarboxylase (URO-D)" evidence="1">
    <location>
        <begin position="86"/>
        <end position="341"/>
    </location>
</feature>
<dbReference type="GO" id="GO:0006779">
    <property type="term" value="P:porphyrin-containing compound biosynthetic process"/>
    <property type="evidence" value="ECO:0007669"/>
    <property type="project" value="InterPro"/>
</dbReference>
<evidence type="ECO:0000259" key="1">
    <source>
        <dbReference type="Pfam" id="PF01208"/>
    </source>
</evidence>
<evidence type="ECO:0000313" key="2">
    <source>
        <dbReference type="EMBL" id="OIN97027.1"/>
    </source>
</evidence>
<dbReference type="SUPFAM" id="SSF51726">
    <property type="entry name" value="UROD/MetE-like"/>
    <property type="match status" value="1"/>
</dbReference>
<protein>
    <recommendedName>
        <fullName evidence="1">Uroporphyrinogen decarboxylase (URO-D) domain-containing protein</fullName>
    </recommendedName>
</protein>
<organism evidence="2 3">
    <name type="scientific">Candidatus Desantisbacteria bacterium CG1_02_38_46</name>
    <dbReference type="NCBI Taxonomy" id="1817893"/>
    <lineage>
        <taxon>Bacteria</taxon>
        <taxon>Candidatus Desantisiibacteriota</taxon>
    </lineage>
</organism>
<dbReference type="PANTHER" id="PTHR47099">
    <property type="entry name" value="METHYLCOBAMIDE:COM METHYLTRANSFERASE MTBA"/>
    <property type="match status" value="1"/>
</dbReference>
<dbReference type="STRING" id="1817893.AUJ66_04525"/>
<name>A0A1J4SCB3_9BACT</name>
<dbReference type="GO" id="GO:0004853">
    <property type="term" value="F:uroporphyrinogen decarboxylase activity"/>
    <property type="evidence" value="ECO:0007669"/>
    <property type="project" value="InterPro"/>
</dbReference>
<sequence length="349" mass="38844">MKIMTSPERINAVLRGEIPDRVPIAELSVDHKVIEALYPGLSYYAFIEQSGYYDAVCTYAGIVPPKINWVDKSKKIFQDKWGALQQFTEEAIPFVIPPVRIESESDLASYTPPDPDDPDIINTVREMVKRFKGKKALVFVGEGVFAPSQYLRGGLENLFIDYKLNPSLVKKLAKLVEEYQVELYRSVIKEGIEIVMLGDDYAGNSGPFMSPADFERFILPGFRTIVREIKNAGAYCIKHTDGDIRKILDMILETGVDCLGPLQETGGMTLAQIKQQYPDKVSVMGSVSVDLLIRGSTEEVRQATKKCIAEVSPGGRHILSSANTISSSVKPENLKMMINTALECGRYSM</sequence>
<dbReference type="AlphaFoldDB" id="A0A1J4SCB3"/>
<dbReference type="InterPro" id="IPR052024">
    <property type="entry name" value="Methanogen_methyltrans"/>
</dbReference>
<dbReference type="InterPro" id="IPR000257">
    <property type="entry name" value="Uroporphyrinogen_deCOase"/>
</dbReference>
<dbReference type="InterPro" id="IPR038071">
    <property type="entry name" value="UROD/MetE-like_sf"/>
</dbReference>
<dbReference type="Gene3D" id="3.20.20.210">
    <property type="match status" value="1"/>
</dbReference>
<evidence type="ECO:0000313" key="3">
    <source>
        <dbReference type="Proteomes" id="UP000182278"/>
    </source>
</evidence>
<proteinExistence type="predicted"/>
<dbReference type="PANTHER" id="PTHR47099:SF1">
    <property type="entry name" value="METHYLCOBAMIDE:COM METHYLTRANSFERASE MTBA"/>
    <property type="match status" value="1"/>
</dbReference>
<dbReference type="Proteomes" id="UP000182278">
    <property type="component" value="Unassembled WGS sequence"/>
</dbReference>
<accession>A0A1J4SCB3</accession>
<dbReference type="EMBL" id="MNUO01000067">
    <property type="protein sequence ID" value="OIN97027.1"/>
    <property type="molecule type" value="Genomic_DNA"/>
</dbReference>
<dbReference type="Pfam" id="PF01208">
    <property type="entry name" value="URO-D"/>
    <property type="match status" value="1"/>
</dbReference>
<comment type="caution">
    <text evidence="2">The sequence shown here is derived from an EMBL/GenBank/DDBJ whole genome shotgun (WGS) entry which is preliminary data.</text>
</comment>